<keyword evidence="1" id="KW-0805">Transcription regulation</keyword>
<dbReference type="Pfam" id="PF02311">
    <property type="entry name" value="AraC_binding"/>
    <property type="match status" value="1"/>
</dbReference>
<keyword evidence="2" id="KW-0238">DNA-binding</keyword>
<protein>
    <submittedName>
        <fullName evidence="6">AraC family transcriptional regulator</fullName>
    </submittedName>
</protein>
<gene>
    <name evidence="6" type="ORF">DWE98_03585</name>
</gene>
<name>A0A370LCK8_9HYPH</name>
<accession>A0A370LCK8</accession>
<dbReference type="PANTHER" id="PTHR46796">
    <property type="entry name" value="HTH-TYPE TRANSCRIPTIONAL ACTIVATOR RHAS-RELATED"/>
    <property type="match status" value="1"/>
</dbReference>
<dbReference type="Pfam" id="PF12833">
    <property type="entry name" value="HTH_18"/>
    <property type="match status" value="1"/>
</dbReference>
<dbReference type="AlphaFoldDB" id="A0A370LCK8"/>
<dbReference type="SUPFAM" id="SSF51215">
    <property type="entry name" value="Regulatory protein AraC"/>
    <property type="match status" value="1"/>
</dbReference>
<keyword evidence="7" id="KW-1185">Reference proteome</keyword>
<evidence type="ECO:0000256" key="1">
    <source>
        <dbReference type="ARBA" id="ARBA00023015"/>
    </source>
</evidence>
<dbReference type="GO" id="GO:0003700">
    <property type="term" value="F:DNA-binding transcription factor activity"/>
    <property type="evidence" value="ECO:0007669"/>
    <property type="project" value="InterPro"/>
</dbReference>
<evidence type="ECO:0000313" key="6">
    <source>
        <dbReference type="EMBL" id="RDJ29628.1"/>
    </source>
</evidence>
<dbReference type="InterPro" id="IPR050204">
    <property type="entry name" value="AraC_XylS_family_regulators"/>
</dbReference>
<evidence type="ECO:0000313" key="7">
    <source>
        <dbReference type="Proteomes" id="UP000255207"/>
    </source>
</evidence>
<keyword evidence="4" id="KW-0804">Transcription</keyword>
<dbReference type="InterPro" id="IPR003313">
    <property type="entry name" value="AraC-bd"/>
</dbReference>
<dbReference type="PROSITE" id="PS01124">
    <property type="entry name" value="HTH_ARAC_FAMILY_2"/>
    <property type="match status" value="1"/>
</dbReference>
<organism evidence="6 7">
    <name type="scientific">Bosea caraganae</name>
    <dbReference type="NCBI Taxonomy" id="2763117"/>
    <lineage>
        <taxon>Bacteria</taxon>
        <taxon>Pseudomonadati</taxon>
        <taxon>Pseudomonadota</taxon>
        <taxon>Alphaproteobacteria</taxon>
        <taxon>Hyphomicrobiales</taxon>
        <taxon>Boseaceae</taxon>
        <taxon>Bosea</taxon>
    </lineage>
</organism>
<evidence type="ECO:0000256" key="3">
    <source>
        <dbReference type="ARBA" id="ARBA00023159"/>
    </source>
</evidence>
<dbReference type="InterPro" id="IPR018062">
    <property type="entry name" value="HTH_AraC-typ_CS"/>
</dbReference>
<dbReference type="Proteomes" id="UP000255207">
    <property type="component" value="Unassembled WGS sequence"/>
</dbReference>
<reference evidence="7" key="1">
    <citation type="submission" date="2018-07" db="EMBL/GenBank/DDBJ databases">
        <authorList>
            <person name="Safronova V.I."/>
            <person name="Chirak E.R."/>
            <person name="Sazanova A.L."/>
        </authorList>
    </citation>
    <scope>NUCLEOTIDE SEQUENCE [LARGE SCALE GENOMIC DNA]</scope>
    <source>
        <strain evidence="7">RCAM04685</strain>
    </source>
</reference>
<evidence type="ECO:0000256" key="2">
    <source>
        <dbReference type="ARBA" id="ARBA00023125"/>
    </source>
</evidence>
<dbReference type="PANTHER" id="PTHR46796:SF2">
    <property type="entry name" value="TRANSCRIPTIONAL REGULATORY PROTEIN"/>
    <property type="match status" value="1"/>
</dbReference>
<comment type="caution">
    <text evidence="6">The sequence shown here is derived from an EMBL/GenBank/DDBJ whole genome shotgun (WGS) entry which is preliminary data.</text>
</comment>
<dbReference type="GO" id="GO:0043565">
    <property type="term" value="F:sequence-specific DNA binding"/>
    <property type="evidence" value="ECO:0007669"/>
    <property type="project" value="InterPro"/>
</dbReference>
<feature type="domain" description="HTH araC/xylS-type" evidence="5">
    <location>
        <begin position="187"/>
        <end position="284"/>
    </location>
</feature>
<keyword evidence="3" id="KW-0010">Activator</keyword>
<evidence type="ECO:0000256" key="4">
    <source>
        <dbReference type="ARBA" id="ARBA00023163"/>
    </source>
</evidence>
<dbReference type="PROSITE" id="PS00041">
    <property type="entry name" value="HTH_ARAC_FAMILY_1"/>
    <property type="match status" value="1"/>
</dbReference>
<sequence length="292" mass="31986">MAYSLTDAGKARLERSCGPSRGDWMRMGSGADGIERMEAFFQGYAYDPHRHDTYAFGLTLSGVQCFDYRGSRRDSLTGHAIVLHPDEVHNGRSGIPEGFSYRMLYVEPRLIRAAMGERGRALPFASAAVSQDARLVTAVAHALDDLDAPLDALAAEDLLLPLADALLALDPSAARQGGKLIDRAAAERARQHLDANIDAIVASSELEAITGLDRFALARHFRASFGTSPYNYLVMRRLQRARRLLLQGVPLADAAFACGFADQSHLTRQFRRAYGVTPGRWRALQAGDRSQP</sequence>
<proteinExistence type="predicted"/>
<dbReference type="SUPFAM" id="SSF46689">
    <property type="entry name" value="Homeodomain-like"/>
    <property type="match status" value="1"/>
</dbReference>
<dbReference type="Gene3D" id="1.10.10.60">
    <property type="entry name" value="Homeodomain-like"/>
    <property type="match status" value="1"/>
</dbReference>
<dbReference type="EMBL" id="QQTP01000001">
    <property type="protein sequence ID" value="RDJ29628.1"/>
    <property type="molecule type" value="Genomic_DNA"/>
</dbReference>
<dbReference type="SMART" id="SM00342">
    <property type="entry name" value="HTH_ARAC"/>
    <property type="match status" value="1"/>
</dbReference>
<dbReference type="InterPro" id="IPR037923">
    <property type="entry name" value="HTH-like"/>
</dbReference>
<evidence type="ECO:0000259" key="5">
    <source>
        <dbReference type="PROSITE" id="PS01124"/>
    </source>
</evidence>
<dbReference type="InterPro" id="IPR018060">
    <property type="entry name" value="HTH_AraC"/>
</dbReference>
<dbReference type="OrthoDB" id="110167at2"/>
<dbReference type="InterPro" id="IPR009057">
    <property type="entry name" value="Homeodomain-like_sf"/>
</dbReference>